<sequence length="71" mass="8390">MLGEGRRAFRDNFVHVDETGFGQSRFAVIQVRFAVHFEERQDCEQVITVDNRLDYALLQFVITQLFSFFTQ</sequence>
<dbReference type="EMBL" id="CAAHCP010000060">
    <property type="protein sequence ID" value="VGL98960.1"/>
    <property type="molecule type" value="Genomic_DNA"/>
</dbReference>
<gene>
    <name evidence="1" type="ORF">SAMEA4873646_05414</name>
</gene>
<organism evidence="1">
    <name type="scientific">Klebsiella pneumoniae</name>
    <dbReference type="NCBI Taxonomy" id="573"/>
    <lineage>
        <taxon>Bacteria</taxon>
        <taxon>Pseudomonadati</taxon>
        <taxon>Pseudomonadota</taxon>
        <taxon>Gammaproteobacteria</taxon>
        <taxon>Enterobacterales</taxon>
        <taxon>Enterobacteriaceae</taxon>
        <taxon>Klebsiella/Raoultella group</taxon>
        <taxon>Klebsiella</taxon>
        <taxon>Klebsiella pneumoniae complex</taxon>
    </lineage>
</organism>
<reference evidence="1" key="1">
    <citation type="submission" date="2019-03" db="EMBL/GenBank/DDBJ databases">
        <authorList>
            <consortium name="Pathogen Informatics"/>
        </authorList>
    </citation>
    <scope>NUCLEOTIDE SEQUENCE</scope>
    <source>
        <strain evidence="1">5012STDY7626444</strain>
    </source>
</reference>
<evidence type="ECO:0000313" key="1">
    <source>
        <dbReference type="EMBL" id="VGL98960.1"/>
    </source>
</evidence>
<dbReference type="AlphaFoldDB" id="A0A486RDM5"/>
<accession>A0A486RDM5</accession>
<proteinExistence type="predicted"/>
<name>A0A486RDM5_KLEPN</name>
<protein>
    <submittedName>
        <fullName evidence="1">Uncharacterized protein</fullName>
    </submittedName>
</protein>